<dbReference type="Proteomes" id="UP000233469">
    <property type="component" value="Unassembled WGS sequence"/>
</dbReference>
<proteinExistence type="predicted"/>
<reference evidence="1 2" key="2">
    <citation type="submission" date="2017-10" db="EMBL/GenBank/DDBJ databases">
        <title>Extensive intraspecific genome diversity in a model arbuscular mycorrhizal fungus.</title>
        <authorList>
            <person name="Chen E.C.H."/>
            <person name="Morin E."/>
            <person name="Baudet D."/>
            <person name="Noel J."/>
            <person name="Ndikumana S."/>
            <person name="Charron P."/>
            <person name="St-Onge C."/>
            <person name="Giorgi J."/>
            <person name="Grigoriev I.V."/>
            <person name="Roux C."/>
            <person name="Martin F.M."/>
            <person name="Corradi N."/>
        </authorList>
    </citation>
    <scope>NUCLEOTIDE SEQUENCE [LARGE SCALE GENOMIC DNA]</scope>
    <source>
        <strain evidence="1 2">C2</strain>
    </source>
</reference>
<reference evidence="1 2" key="1">
    <citation type="submission" date="2016-04" db="EMBL/GenBank/DDBJ databases">
        <title>Genome analyses suggest a sexual origin of heterokaryosis in a supposedly ancient asexual fungus.</title>
        <authorList>
            <person name="Ropars J."/>
            <person name="Sedzielewska K."/>
            <person name="Noel J."/>
            <person name="Charron P."/>
            <person name="Farinelli L."/>
            <person name="Marton T."/>
            <person name="Kruger M."/>
            <person name="Pelin A."/>
            <person name="Brachmann A."/>
            <person name="Corradi N."/>
        </authorList>
    </citation>
    <scope>NUCLEOTIDE SEQUENCE [LARGE SCALE GENOMIC DNA]</scope>
    <source>
        <strain evidence="1 2">C2</strain>
    </source>
</reference>
<sequence>MQTSFYVVDWSLSFNTFKQNLYPHFVVSKSSNFAQFHLKLWFDKLPVIYRLRQRFPGLYVDDSLCPICGIFMKMLEHLFICSPSYLDIEYDNSELLNQKDVTIELIERFLIKLATKVSSSTQCKQIYDELLIALRNIQTLGLPDLLASNNYSSFSAL</sequence>
<evidence type="ECO:0000313" key="1">
    <source>
        <dbReference type="EMBL" id="PKK61376.1"/>
    </source>
</evidence>
<comment type="caution">
    <text evidence="1">The sequence shown here is derived from an EMBL/GenBank/DDBJ whole genome shotgun (WGS) entry which is preliminary data.</text>
</comment>
<gene>
    <name evidence="1" type="ORF">RhiirC2_791896</name>
</gene>
<protein>
    <submittedName>
        <fullName evidence="1">Uncharacterized protein</fullName>
    </submittedName>
</protein>
<name>A0A2N1MIC2_9GLOM</name>
<dbReference type="EMBL" id="LLXL01002241">
    <property type="protein sequence ID" value="PKK61376.1"/>
    <property type="molecule type" value="Genomic_DNA"/>
</dbReference>
<dbReference type="VEuPathDB" id="FungiDB:RhiirA1_450077"/>
<dbReference type="AlphaFoldDB" id="A0A2N1MIC2"/>
<dbReference type="VEuPathDB" id="FungiDB:FUN_005941"/>
<accession>A0A2N1MIC2</accession>
<evidence type="ECO:0000313" key="2">
    <source>
        <dbReference type="Proteomes" id="UP000233469"/>
    </source>
</evidence>
<organism evidence="1 2">
    <name type="scientific">Rhizophagus irregularis</name>
    <dbReference type="NCBI Taxonomy" id="588596"/>
    <lineage>
        <taxon>Eukaryota</taxon>
        <taxon>Fungi</taxon>
        <taxon>Fungi incertae sedis</taxon>
        <taxon>Mucoromycota</taxon>
        <taxon>Glomeromycotina</taxon>
        <taxon>Glomeromycetes</taxon>
        <taxon>Glomerales</taxon>
        <taxon>Glomeraceae</taxon>
        <taxon>Rhizophagus</taxon>
    </lineage>
</organism>